<accession>A0ABP0YBI3</accession>
<protein>
    <submittedName>
        <fullName evidence="1">Uncharacterized protein</fullName>
    </submittedName>
</protein>
<sequence>MDVDSERPARRVSISTWFISFSSRNPQFPNRIWYWVLPSSSLNLLSFNCSLSDETVPIVIYCTFSLY</sequence>
<reference evidence="1 2" key="1">
    <citation type="submission" date="2024-03" db="EMBL/GenBank/DDBJ databases">
        <authorList>
            <person name="Gkanogiannis A."/>
            <person name="Becerra Lopez-Lavalle L."/>
        </authorList>
    </citation>
    <scope>NUCLEOTIDE SEQUENCE [LARGE SCALE GENOMIC DNA]</scope>
</reference>
<evidence type="ECO:0000313" key="1">
    <source>
        <dbReference type="EMBL" id="CAK9317035.1"/>
    </source>
</evidence>
<gene>
    <name evidence="1" type="ORF">CITCOLO1_LOCUS8924</name>
</gene>
<dbReference type="EMBL" id="OZ021737">
    <property type="protein sequence ID" value="CAK9317035.1"/>
    <property type="molecule type" value="Genomic_DNA"/>
</dbReference>
<evidence type="ECO:0000313" key="2">
    <source>
        <dbReference type="Proteomes" id="UP001642487"/>
    </source>
</evidence>
<keyword evidence="2" id="KW-1185">Reference proteome</keyword>
<dbReference type="Proteomes" id="UP001642487">
    <property type="component" value="Chromosome 3"/>
</dbReference>
<name>A0ABP0YBI3_9ROSI</name>
<proteinExistence type="predicted"/>
<organism evidence="1 2">
    <name type="scientific">Citrullus colocynthis</name>
    <name type="common">colocynth</name>
    <dbReference type="NCBI Taxonomy" id="252529"/>
    <lineage>
        <taxon>Eukaryota</taxon>
        <taxon>Viridiplantae</taxon>
        <taxon>Streptophyta</taxon>
        <taxon>Embryophyta</taxon>
        <taxon>Tracheophyta</taxon>
        <taxon>Spermatophyta</taxon>
        <taxon>Magnoliopsida</taxon>
        <taxon>eudicotyledons</taxon>
        <taxon>Gunneridae</taxon>
        <taxon>Pentapetalae</taxon>
        <taxon>rosids</taxon>
        <taxon>fabids</taxon>
        <taxon>Cucurbitales</taxon>
        <taxon>Cucurbitaceae</taxon>
        <taxon>Benincaseae</taxon>
        <taxon>Citrullus</taxon>
    </lineage>
</organism>